<evidence type="ECO:0000313" key="2">
    <source>
        <dbReference type="EMBL" id="QGR21180.1"/>
    </source>
</evidence>
<dbReference type="RefSeq" id="WP_152942836.1">
    <property type="nucleotide sequence ID" value="NZ_CP045482.1"/>
</dbReference>
<proteinExistence type="predicted"/>
<keyword evidence="3" id="KW-1185">Reference proteome</keyword>
<reference evidence="1 4" key="1">
    <citation type="submission" date="2019-10" db="EMBL/GenBank/DDBJ databases">
        <title>Comparative genomics of sulfur disproportionating microorganisms.</title>
        <authorList>
            <person name="Ward L.M."/>
            <person name="Bertran E."/>
            <person name="Johnston D."/>
        </authorList>
    </citation>
    <scope>NUCLEOTIDE SEQUENCE [LARGE SCALE GENOMIC DNA]</scope>
    <source>
        <strain evidence="1 4">DSM 3772</strain>
    </source>
</reference>
<protein>
    <submittedName>
        <fullName evidence="2">Uncharacterized protein</fullName>
    </submittedName>
</protein>
<name>A0A650CTL4_ACIAM</name>
<dbReference type="KEGG" id="aamb:D1866_03530"/>
<evidence type="ECO:0000313" key="3">
    <source>
        <dbReference type="Proteomes" id="UP000426328"/>
    </source>
</evidence>
<dbReference type="Proteomes" id="UP000474054">
    <property type="component" value="Unassembled WGS sequence"/>
</dbReference>
<reference evidence="2 3" key="2">
    <citation type="submission" date="2019-10" db="EMBL/GenBank/DDBJ databases">
        <title>Genome Sequences from Six Type Strain Members of the Archaeal Family Sulfolobaceae: Acidianus ambivalens, Acidianus infernus, Metallosphaera prunae, Stygiolobus azoricus, Sulfolobus metallicus, and Sulfurisphaera ohwakuensis.</title>
        <authorList>
            <person name="Counts J.A."/>
            <person name="Kelly R.M."/>
        </authorList>
    </citation>
    <scope>NUCLEOTIDE SEQUENCE [LARGE SCALE GENOMIC DNA]</scope>
    <source>
        <strain evidence="2 3">LEI 10</strain>
    </source>
</reference>
<evidence type="ECO:0000313" key="4">
    <source>
        <dbReference type="Proteomes" id="UP000474054"/>
    </source>
</evidence>
<dbReference type="Proteomes" id="UP000426328">
    <property type="component" value="Chromosome"/>
</dbReference>
<evidence type="ECO:0000313" key="1">
    <source>
        <dbReference type="EMBL" id="MQL56285.1"/>
    </source>
</evidence>
<dbReference type="EMBL" id="WHYS01000002">
    <property type="protein sequence ID" value="MQL56285.1"/>
    <property type="molecule type" value="Genomic_DNA"/>
</dbReference>
<dbReference type="EMBL" id="CP045482">
    <property type="protein sequence ID" value="QGR21180.1"/>
    <property type="molecule type" value="Genomic_DNA"/>
</dbReference>
<dbReference type="GeneID" id="42778774"/>
<dbReference type="AlphaFoldDB" id="A0A650CTL4"/>
<accession>A0A650CTL4</accession>
<sequence>MSEEELLKPGEREMIQSRSYLYDLIDKLNDILENKKEILEQKGIAPKLSITLELITLNRLYLDVIYKTYWNQLLEVINELNAIPELKDDMVDVNADVEEIKKLKQQGGF</sequence>
<gene>
    <name evidence="2" type="ORF">D1866_03530</name>
    <name evidence="1" type="ORF">GFB69_11300</name>
</gene>
<organism evidence="2 3">
    <name type="scientific">Acidianus ambivalens</name>
    <name type="common">Desulfurolobus ambivalens</name>
    <dbReference type="NCBI Taxonomy" id="2283"/>
    <lineage>
        <taxon>Archaea</taxon>
        <taxon>Thermoproteota</taxon>
        <taxon>Thermoprotei</taxon>
        <taxon>Sulfolobales</taxon>
        <taxon>Sulfolobaceae</taxon>
        <taxon>Acidianus</taxon>
    </lineage>
</organism>